<keyword evidence="1" id="KW-0812">Transmembrane</keyword>
<gene>
    <name evidence="2" type="ORF">C7B46_19475</name>
</gene>
<accession>A0A2T2WYT7</accession>
<protein>
    <submittedName>
        <fullName evidence="2">Uncharacterized protein</fullName>
    </submittedName>
</protein>
<keyword evidence="1" id="KW-0472">Membrane</keyword>
<evidence type="ECO:0000256" key="1">
    <source>
        <dbReference type="SAM" id="Phobius"/>
    </source>
</evidence>
<comment type="caution">
    <text evidence="2">The sequence shown here is derived from an EMBL/GenBank/DDBJ whole genome shotgun (WGS) entry which is preliminary data.</text>
</comment>
<sequence>MPQLRYDHAIATCLMSFVLLWIVCSLLALGISHFLPLRDLPATLVGDHWAHWVAGYWAAFFGYPGFVMDQPLRESSGFLLIAADPR</sequence>
<name>A0A2T2WYT7_9FIRM</name>
<dbReference type="EMBL" id="PXYW01000110">
    <property type="protein sequence ID" value="PSR27393.1"/>
    <property type="molecule type" value="Genomic_DNA"/>
</dbReference>
<dbReference type="AlphaFoldDB" id="A0A2T2WYT7"/>
<proteinExistence type="predicted"/>
<organism evidence="2 3">
    <name type="scientific">Sulfobacillus benefaciens</name>
    <dbReference type="NCBI Taxonomy" id="453960"/>
    <lineage>
        <taxon>Bacteria</taxon>
        <taxon>Bacillati</taxon>
        <taxon>Bacillota</taxon>
        <taxon>Clostridia</taxon>
        <taxon>Eubacteriales</taxon>
        <taxon>Clostridiales Family XVII. Incertae Sedis</taxon>
        <taxon>Sulfobacillus</taxon>
    </lineage>
</organism>
<dbReference type="Proteomes" id="UP000242972">
    <property type="component" value="Unassembled WGS sequence"/>
</dbReference>
<evidence type="ECO:0000313" key="2">
    <source>
        <dbReference type="EMBL" id="PSR27393.1"/>
    </source>
</evidence>
<keyword evidence="1" id="KW-1133">Transmembrane helix</keyword>
<reference evidence="2 3" key="1">
    <citation type="journal article" date="2014" name="BMC Genomics">
        <title>Comparison of environmental and isolate Sulfobacillus genomes reveals diverse carbon, sulfur, nitrogen, and hydrogen metabolisms.</title>
        <authorList>
            <person name="Justice N.B."/>
            <person name="Norman A."/>
            <person name="Brown C.T."/>
            <person name="Singh A."/>
            <person name="Thomas B.C."/>
            <person name="Banfield J.F."/>
        </authorList>
    </citation>
    <scope>NUCLEOTIDE SEQUENCE [LARGE SCALE GENOMIC DNA]</scope>
    <source>
        <strain evidence="2">AMDSBA4</strain>
    </source>
</reference>
<feature type="transmembrane region" description="Helical" evidence="1">
    <location>
        <begin position="49"/>
        <end position="68"/>
    </location>
</feature>
<feature type="transmembrane region" description="Helical" evidence="1">
    <location>
        <begin position="12"/>
        <end position="37"/>
    </location>
</feature>
<evidence type="ECO:0000313" key="3">
    <source>
        <dbReference type="Proteomes" id="UP000242972"/>
    </source>
</evidence>